<dbReference type="GO" id="GO:0003700">
    <property type="term" value="F:DNA-binding transcription factor activity"/>
    <property type="evidence" value="ECO:0007669"/>
    <property type="project" value="TreeGrafter"/>
</dbReference>
<proteinExistence type="predicted"/>
<accession>A0A1H7HKL0</accession>
<evidence type="ECO:0000313" key="5">
    <source>
        <dbReference type="EMBL" id="SEK50012.1"/>
    </source>
</evidence>
<evidence type="ECO:0000256" key="3">
    <source>
        <dbReference type="ARBA" id="ARBA00023163"/>
    </source>
</evidence>
<dbReference type="Pfam" id="PF00356">
    <property type="entry name" value="LacI"/>
    <property type="match status" value="1"/>
</dbReference>
<evidence type="ECO:0000256" key="2">
    <source>
        <dbReference type="ARBA" id="ARBA00023125"/>
    </source>
</evidence>
<evidence type="ECO:0000313" key="6">
    <source>
        <dbReference type="Proteomes" id="UP000183015"/>
    </source>
</evidence>
<evidence type="ECO:0000259" key="4">
    <source>
        <dbReference type="PROSITE" id="PS50932"/>
    </source>
</evidence>
<keyword evidence="2" id="KW-0238">DNA-binding</keyword>
<dbReference type="SUPFAM" id="SSF47413">
    <property type="entry name" value="lambda repressor-like DNA-binding domains"/>
    <property type="match status" value="1"/>
</dbReference>
<evidence type="ECO:0000256" key="1">
    <source>
        <dbReference type="ARBA" id="ARBA00023015"/>
    </source>
</evidence>
<dbReference type="CDD" id="cd06267">
    <property type="entry name" value="PBP1_LacI_sugar_binding-like"/>
    <property type="match status" value="1"/>
</dbReference>
<dbReference type="InterPro" id="IPR000843">
    <property type="entry name" value="HTH_LacI"/>
</dbReference>
<dbReference type="CDD" id="cd01392">
    <property type="entry name" value="HTH_LacI"/>
    <property type="match status" value="1"/>
</dbReference>
<dbReference type="InterPro" id="IPR046335">
    <property type="entry name" value="LacI/GalR-like_sensor"/>
</dbReference>
<dbReference type="STRING" id="235985.SAMN05414137_102227"/>
<dbReference type="AlphaFoldDB" id="A0A1H7HKL0"/>
<dbReference type="Pfam" id="PF13377">
    <property type="entry name" value="Peripla_BP_3"/>
    <property type="match status" value="1"/>
</dbReference>
<reference evidence="6" key="1">
    <citation type="submission" date="2016-10" db="EMBL/GenBank/DDBJ databases">
        <authorList>
            <person name="Varghese N."/>
        </authorList>
    </citation>
    <scope>NUCLEOTIDE SEQUENCE [LARGE SCALE GENOMIC DNA]</scope>
    <source>
        <strain evidence="6">DSM 45096 / BCRC 16803 / CGMCC 4.1857 / CIP 109030 / JCM 12277 / KCTC 19219 / NBRC 100920 / 33214</strain>
    </source>
</reference>
<organism evidence="5 6">
    <name type="scientific">Streptacidiphilus jiangxiensis</name>
    <dbReference type="NCBI Taxonomy" id="235985"/>
    <lineage>
        <taxon>Bacteria</taxon>
        <taxon>Bacillati</taxon>
        <taxon>Actinomycetota</taxon>
        <taxon>Actinomycetes</taxon>
        <taxon>Kitasatosporales</taxon>
        <taxon>Streptomycetaceae</taxon>
        <taxon>Streptacidiphilus</taxon>
    </lineage>
</organism>
<dbReference type="Gene3D" id="1.10.260.40">
    <property type="entry name" value="lambda repressor-like DNA-binding domains"/>
    <property type="match status" value="1"/>
</dbReference>
<dbReference type="SUPFAM" id="SSF53822">
    <property type="entry name" value="Periplasmic binding protein-like I"/>
    <property type="match status" value="1"/>
</dbReference>
<dbReference type="RefSeq" id="WP_042448619.1">
    <property type="nucleotide sequence ID" value="NZ_BBPN01000014.1"/>
</dbReference>
<dbReference type="SMART" id="SM00354">
    <property type="entry name" value="HTH_LACI"/>
    <property type="match status" value="1"/>
</dbReference>
<dbReference type="eggNOG" id="COG1609">
    <property type="taxonomic scope" value="Bacteria"/>
</dbReference>
<dbReference type="Proteomes" id="UP000183015">
    <property type="component" value="Unassembled WGS sequence"/>
</dbReference>
<dbReference type="PROSITE" id="PS00356">
    <property type="entry name" value="HTH_LACI_1"/>
    <property type="match status" value="1"/>
</dbReference>
<keyword evidence="3" id="KW-0804">Transcription</keyword>
<dbReference type="EMBL" id="FOAZ01000002">
    <property type="protein sequence ID" value="SEK50012.1"/>
    <property type="molecule type" value="Genomic_DNA"/>
</dbReference>
<dbReference type="InterPro" id="IPR028082">
    <property type="entry name" value="Peripla_BP_I"/>
</dbReference>
<dbReference type="Gene3D" id="3.40.50.2300">
    <property type="match status" value="2"/>
</dbReference>
<feature type="domain" description="HTH lacI-type" evidence="4">
    <location>
        <begin position="18"/>
        <end position="72"/>
    </location>
</feature>
<dbReference type="PANTHER" id="PTHR30146">
    <property type="entry name" value="LACI-RELATED TRANSCRIPTIONAL REPRESSOR"/>
    <property type="match status" value="1"/>
</dbReference>
<protein>
    <submittedName>
        <fullName evidence="5">LacI family transcriptional regulator</fullName>
    </submittedName>
</protein>
<dbReference type="InterPro" id="IPR010982">
    <property type="entry name" value="Lambda_DNA-bd_dom_sf"/>
</dbReference>
<dbReference type="PROSITE" id="PS50932">
    <property type="entry name" value="HTH_LACI_2"/>
    <property type="match status" value="1"/>
</dbReference>
<dbReference type="GO" id="GO:0000976">
    <property type="term" value="F:transcription cis-regulatory region binding"/>
    <property type="evidence" value="ECO:0007669"/>
    <property type="project" value="TreeGrafter"/>
</dbReference>
<name>A0A1H7HKL0_STRJI</name>
<dbReference type="PANTHER" id="PTHR30146:SF109">
    <property type="entry name" value="HTH-TYPE TRANSCRIPTIONAL REGULATOR GALS"/>
    <property type="match status" value="1"/>
</dbReference>
<dbReference type="OrthoDB" id="3595338at2"/>
<keyword evidence="6" id="KW-1185">Reference proteome</keyword>
<sequence>MPASTDRPGFRPAPPVRPTMKDVAAAAGVGLKTVSRVVNGEPGVSEDTARRVRSVIDALGFRRNDGARLLRQGARTGSVGLLLEDVADPFYSQLSRAVEEVVRAHGSLLLTGSSAEDSARERELALGFCARRVDGLVVVPTSADHAYLAPELTAGTAMVSVDRPMPGLDVDTVLADNRTGAATGASHLLRQGHRRIGYLGDAPDIYTAAERLAGYREAMAAAGCPVEEPWVAMGRPDPLELRFALARMLTGPEPVTALLCGNNRTTVAVLRELAGRVERPALVGFDDFELADLLAVPVTVVAQDPALMGRTAAELLFRRLRGETAAAQQVVVRTRLVPRGSGELTPPATR</sequence>
<keyword evidence="1" id="KW-0805">Transcription regulation</keyword>
<gene>
    <name evidence="5" type="ORF">SAMN05414137_102227</name>
</gene>